<proteinExistence type="predicted"/>
<evidence type="ECO:0000313" key="2">
    <source>
        <dbReference type="EMBL" id="AAF03093.1"/>
    </source>
</evidence>
<accession>Q9V2T9</accession>
<feature type="non-terminal residue" evidence="2">
    <location>
        <position position="109"/>
    </location>
</feature>
<organism evidence="2">
    <name type="scientific">Methanococcus maripaludis</name>
    <name type="common">Methanococcus deltae</name>
    <dbReference type="NCBI Taxonomy" id="39152"/>
    <lineage>
        <taxon>Archaea</taxon>
        <taxon>Methanobacteriati</taxon>
        <taxon>Methanobacteriota</taxon>
        <taxon>Methanomada group</taxon>
        <taxon>Methanococci</taxon>
        <taxon>Methanococcales</taxon>
        <taxon>Methanococcaceae</taxon>
        <taxon>Methanococcus</taxon>
    </lineage>
</organism>
<evidence type="ECO:0000256" key="1">
    <source>
        <dbReference type="SAM" id="Coils"/>
    </source>
</evidence>
<dbReference type="EMBL" id="AF147208">
    <property type="protein sequence ID" value="AAF03093.1"/>
    <property type="molecule type" value="Genomic_DNA"/>
</dbReference>
<name>Q9V2T9_METMI</name>
<sequence>MRIRYVGQKTVEKKSIDEKILTLKNKKVSYNIIYNKNKERINFNFKKMEELLEELQKKLNVTELSSNDLKITKKELLKVYSNYLTLTEKEKRIFELKTEIQKRKKHHTI</sequence>
<reference evidence="2" key="1">
    <citation type="journal article" date="1999" name="Genetics">
        <title>Isolation of acetate auxotrophs of the methane-producing archaeon Methanococcus maripaludis by random insertional mutagenesis.</title>
        <authorList>
            <person name="Kim W."/>
            <person name="Whitman W.B."/>
        </authorList>
    </citation>
    <scope>NUCLEOTIDE SEQUENCE</scope>
    <source>
        <strain evidence="2">JJ</strain>
    </source>
</reference>
<dbReference type="AlphaFoldDB" id="Q9V2T9"/>
<feature type="coiled-coil region" evidence="1">
    <location>
        <begin position="38"/>
        <end position="72"/>
    </location>
</feature>
<keyword evidence="1" id="KW-0175">Coiled coil</keyword>
<protein>
    <submittedName>
        <fullName evidence="2">Uncharacterized protein</fullName>
    </submittedName>
</protein>